<dbReference type="InterPro" id="IPR002925">
    <property type="entry name" value="Dienelactn_hydro"/>
</dbReference>
<protein>
    <submittedName>
        <fullName evidence="2">Dienelactone hydrolase family protein</fullName>
    </submittedName>
</protein>
<proteinExistence type="predicted"/>
<dbReference type="PANTHER" id="PTHR46623">
    <property type="entry name" value="CARBOXYMETHYLENEBUTENOLIDASE-RELATED"/>
    <property type="match status" value="1"/>
</dbReference>
<sequence length="221" mass="24067">MTHRPPADHRSCDAGYSPCMASHPLDGNGHDTAVVVAHEIYGVNEHINGVAEMLSPYRCDVFTPSFLPSGVVYAREDEPRAYREFTRTPGVAGMGNALAQYTDGLRERYRRVLCIGFSVGATSTWLASGTGAVDGAVCFYGSRIRDHLDIQPAAPCLVIFAEQEPSFSVSAVTERLAGRKGVVTEVHPCRHGFCDPGSPHYCARHSRKAWTSATRFLGLPR</sequence>
<dbReference type="InterPro" id="IPR029058">
    <property type="entry name" value="AB_hydrolase_fold"/>
</dbReference>
<feature type="domain" description="Dienelactone hydrolase" evidence="1">
    <location>
        <begin position="32"/>
        <end position="217"/>
    </location>
</feature>
<dbReference type="OrthoDB" id="8478808at2"/>
<dbReference type="GO" id="GO:0016787">
    <property type="term" value="F:hydrolase activity"/>
    <property type="evidence" value="ECO:0007669"/>
    <property type="project" value="UniProtKB-KW"/>
</dbReference>
<name>A0A3S9PD01_STRLT</name>
<evidence type="ECO:0000259" key="1">
    <source>
        <dbReference type="Pfam" id="PF01738"/>
    </source>
</evidence>
<dbReference type="SUPFAM" id="SSF53474">
    <property type="entry name" value="alpha/beta-Hydrolases"/>
    <property type="match status" value="1"/>
</dbReference>
<organism evidence="2 3">
    <name type="scientific">Streptomyces luteoverticillatus</name>
    <name type="common">Streptoverticillium luteoverticillatus</name>
    <dbReference type="NCBI Taxonomy" id="66425"/>
    <lineage>
        <taxon>Bacteria</taxon>
        <taxon>Bacillati</taxon>
        <taxon>Actinomycetota</taxon>
        <taxon>Actinomycetes</taxon>
        <taxon>Kitasatosporales</taxon>
        <taxon>Streptomycetaceae</taxon>
        <taxon>Streptomyces</taxon>
    </lineage>
</organism>
<evidence type="ECO:0000313" key="3">
    <source>
        <dbReference type="Proteomes" id="UP000267900"/>
    </source>
</evidence>
<gene>
    <name evidence="2" type="ORF">EKH77_02315</name>
</gene>
<dbReference type="InterPro" id="IPR051049">
    <property type="entry name" value="Dienelactone_hydrolase-like"/>
</dbReference>
<dbReference type="Pfam" id="PF01738">
    <property type="entry name" value="DLH"/>
    <property type="match status" value="1"/>
</dbReference>
<accession>A0A3S9PD01</accession>
<dbReference type="Gene3D" id="3.40.50.1820">
    <property type="entry name" value="alpha/beta hydrolase"/>
    <property type="match status" value="1"/>
</dbReference>
<keyword evidence="2" id="KW-0378">Hydrolase</keyword>
<dbReference type="EMBL" id="CP034587">
    <property type="protein sequence ID" value="AZQ70202.1"/>
    <property type="molecule type" value="Genomic_DNA"/>
</dbReference>
<reference evidence="2 3" key="1">
    <citation type="submission" date="2018-12" db="EMBL/GenBank/DDBJ databases">
        <title>The whole draft genome of Streptomyce luteoverticillatus CGMCC 15060.</title>
        <authorList>
            <person name="Feng Z."/>
            <person name="Chen G."/>
            <person name="Zhang J."/>
            <person name="Zhu H."/>
            <person name="Yu X."/>
            <person name="Zhang W."/>
            <person name="Zhang X."/>
        </authorList>
    </citation>
    <scope>NUCLEOTIDE SEQUENCE [LARGE SCALE GENOMIC DNA]</scope>
    <source>
        <strain evidence="2 3">CGMCC 15060</strain>
    </source>
</reference>
<dbReference type="AlphaFoldDB" id="A0A3S9PD01"/>
<dbReference type="Proteomes" id="UP000267900">
    <property type="component" value="Chromosome"/>
</dbReference>
<evidence type="ECO:0000313" key="2">
    <source>
        <dbReference type="EMBL" id="AZQ70202.1"/>
    </source>
</evidence>
<keyword evidence="3" id="KW-1185">Reference proteome</keyword>
<dbReference type="PANTHER" id="PTHR46623:SF6">
    <property type="entry name" value="ALPHA_BETA-HYDROLASES SUPERFAMILY PROTEIN"/>
    <property type="match status" value="1"/>
</dbReference>